<name>A0A0M0JY12_9EUKA</name>
<keyword evidence="2" id="KW-1185">Reference proteome</keyword>
<reference evidence="2" key="1">
    <citation type="journal article" date="2015" name="PLoS Genet.">
        <title>Genome Sequence and Transcriptome Analyses of Chrysochromulina tobin: Metabolic Tools for Enhanced Algal Fitness in the Prominent Order Prymnesiales (Haptophyceae).</title>
        <authorList>
            <person name="Hovde B.T."/>
            <person name="Deodato C.R."/>
            <person name="Hunsperger H.M."/>
            <person name="Ryken S.A."/>
            <person name="Yost W."/>
            <person name="Jha R.K."/>
            <person name="Patterson J."/>
            <person name="Monnat R.J. Jr."/>
            <person name="Barlow S.B."/>
            <person name="Starkenburg S.R."/>
            <person name="Cattolico R.A."/>
        </authorList>
    </citation>
    <scope>NUCLEOTIDE SEQUENCE</scope>
    <source>
        <strain evidence="2">CCMP291</strain>
    </source>
</reference>
<proteinExistence type="predicted"/>
<comment type="caution">
    <text evidence="1">The sequence shown here is derived from an EMBL/GenBank/DDBJ whole genome shotgun (WGS) entry which is preliminary data.</text>
</comment>
<organism evidence="1 2">
    <name type="scientific">Chrysochromulina tobinii</name>
    <dbReference type="NCBI Taxonomy" id="1460289"/>
    <lineage>
        <taxon>Eukaryota</taxon>
        <taxon>Haptista</taxon>
        <taxon>Haptophyta</taxon>
        <taxon>Prymnesiophyceae</taxon>
        <taxon>Prymnesiales</taxon>
        <taxon>Chrysochromulinaceae</taxon>
        <taxon>Chrysochromulina</taxon>
    </lineage>
</organism>
<evidence type="ECO:0008006" key="3">
    <source>
        <dbReference type="Google" id="ProtNLM"/>
    </source>
</evidence>
<evidence type="ECO:0000313" key="2">
    <source>
        <dbReference type="Proteomes" id="UP000037460"/>
    </source>
</evidence>
<dbReference type="AlphaFoldDB" id="A0A0M0JY12"/>
<evidence type="ECO:0000313" key="1">
    <source>
        <dbReference type="EMBL" id="KOO31028.1"/>
    </source>
</evidence>
<dbReference type="OrthoDB" id="10473144at2759"/>
<dbReference type="Proteomes" id="UP000037460">
    <property type="component" value="Unassembled WGS sequence"/>
</dbReference>
<dbReference type="EMBL" id="JWZX01002100">
    <property type="protein sequence ID" value="KOO31028.1"/>
    <property type="molecule type" value="Genomic_DNA"/>
</dbReference>
<accession>A0A0M0JY12</accession>
<sequence>MVRQLQLPMVAVATFAIIRLIDHLVVPRDFGLSSRAGTAYVASQQQQQHAPCPTVMPASATAAPLPVVGAASAAPPRRRREPHFAIIGFPVGIDERNRARRQLLRDLWYPEYANLGPDERVRCEFVIGLLTYQGDGHEEAIVEQLHSEHVEHRDLALVNAREATRDPYRGDPKCTGEKIIAWFQQCVVVHRGTRFFIKADWDSWIHTMRLEVNLRTQLAPRAGPLYFGNTLWCSYSLEDFQPCGYGFGPLQAAGAKKAECPLLPKGRNAIGPYPYTAGLMWGMSYELVQWIAGSRLVYDFWQNASSRYEPPYWVKGEDSAFGFFAHIAPFPNLTPIHWGWHIVHDGYEFRSPSERGLCTQHISNTTLAVHSMHTPADFQLVVHQLRERCDATCEQATLPFTVDGLADLCQRNPNIPKAYSKCANVLPGTRMADDGSAANLPMPLRRPKCSSVGSNVPFIAAKKDGGTIECKDEEPSKARQLYALTGKST</sequence>
<protein>
    <recommendedName>
        <fullName evidence="3">Hexosyltransferase</fullName>
    </recommendedName>
</protein>
<gene>
    <name evidence="1" type="ORF">Ctob_007837</name>
</gene>